<protein>
    <submittedName>
        <fullName evidence="2">Uncharacterized protein</fullName>
    </submittedName>
</protein>
<evidence type="ECO:0000313" key="2">
    <source>
        <dbReference type="EMBL" id="SNR72565.1"/>
    </source>
</evidence>
<dbReference type="RefSeq" id="WP_089293763.1">
    <property type="nucleotide sequence ID" value="NZ_BOMU01000035.1"/>
</dbReference>
<evidence type="ECO:0000313" key="3">
    <source>
        <dbReference type="Proteomes" id="UP000198415"/>
    </source>
</evidence>
<dbReference type="EMBL" id="FZNR01000005">
    <property type="protein sequence ID" value="SNR72565.1"/>
    <property type="molecule type" value="Genomic_DNA"/>
</dbReference>
<name>A0A238YN26_9ACTN</name>
<gene>
    <name evidence="2" type="ORF">SAMN06264365_10543</name>
</gene>
<sequence length="415" mass="44528">MADEEPLADGDLLAVCPLEPLDDRGAPGPADGRSSRVRCGRPLVYPVPVRDLPQPLRRRAEQGNDRYAGVFFAFDLDVLPPGLRYTGARLDVTLAAPGARAVQLAADGDEFGLVHGEAASALALRAISAARSRPAWLRRLARRSGSPRAWTTGVQSGTFGWVYDDPRGATLLPRTYGMHALIELPSPVTELAGLLTVQAEVSGATLMTAAVDFREAFTGAEVPSGAAVRLCLAADVVGYSRRRGPGTEKLQRDLVDVLARARRAAGIADSAVRPQPQGDGQFTVLPVGIDESVVMPRMIGALRAGLLDRDRGRAPDERMRLRVALHRGLVKEAANGWVGTAAIAVHRILDSPPLRAAITENPEAPYVLGLPDVLYQDVIAHAVEPPLAVDFQPMTVRLPEKDFTERGWLTVGRAR</sequence>
<dbReference type="Proteomes" id="UP000198415">
    <property type="component" value="Unassembled WGS sequence"/>
</dbReference>
<reference evidence="2 3" key="1">
    <citation type="submission" date="2017-06" db="EMBL/GenBank/DDBJ databases">
        <authorList>
            <person name="Kim H.J."/>
            <person name="Triplett B.A."/>
        </authorList>
    </citation>
    <scope>NUCLEOTIDE SEQUENCE [LARGE SCALE GENOMIC DNA]</scope>
    <source>
        <strain evidence="2 3">DSM 43151</strain>
    </source>
</reference>
<feature type="region of interest" description="Disordered" evidence="1">
    <location>
        <begin position="18"/>
        <end position="37"/>
    </location>
</feature>
<proteinExistence type="predicted"/>
<evidence type="ECO:0000256" key="1">
    <source>
        <dbReference type="SAM" id="MobiDB-lite"/>
    </source>
</evidence>
<organism evidence="2 3">
    <name type="scientific">Actinoplanes regularis</name>
    <dbReference type="NCBI Taxonomy" id="52697"/>
    <lineage>
        <taxon>Bacteria</taxon>
        <taxon>Bacillati</taxon>
        <taxon>Actinomycetota</taxon>
        <taxon>Actinomycetes</taxon>
        <taxon>Micromonosporales</taxon>
        <taxon>Micromonosporaceae</taxon>
        <taxon>Actinoplanes</taxon>
    </lineage>
</organism>
<dbReference type="AlphaFoldDB" id="A0A238YN26"/>
<keyword evidence="3" id="KW-1185">Reference proteome</keyword>
<dbReference type="OrthoDB" id="4553959at2"/>
<accession>A0A238YN26</accession>